<dbReference type="AlphaFoldDB" id="A0A9J6C7V2"/>
<organism evidence="2 3">
    <name type="scientific">Polypedilum vanderplanki</name>
    <name type="common">Sleeping chironomid midge</name>
    <dbReference type="NCBI Taxonomy" id="319348"/>
    <lineage>
        <taxon>Eukaryota</taxon>
        <taxon>Metazoa</taxon>
        <taxon>Ecdysozoa</taxon>
        <taxon>Arthropoda</taxon>
        <taxon>Hexapoda</taxon>
        <taxon>Insecta</taxon>
        <taxon>Pterygota</taxon>
        <taxon>Neoptera</taxon>
        <taxon>Endopterygota</taxon>
        <taxon>Diptera</taxon>
        <taxon>Nematocera</taxon>
        <taxon>Chironomoidea</taxon>
        <taxon>Chironomidae</taxon>
        <taxon>Chironominae</taxon>
        <taxon>Polypedilum</taxon>
        <taxon>Polypedilum</taxon>
    </lineage>
</organism>
<dbReference type="PANTHER" id="PTHR23254:SF18">
    <property type="entry name" value="RE28271P"/>
    <property type="match status" value="1"/>
</dbReference>
<accession>A0A9J6C7V2</accession>
<dbReference type="InterPro" id="IPR051367">
    <property type="entry name" value="mRNA_TranslReg/HistoneTransl"/>
</dbReference>
<name>A0A9J6C7V2_POLVA</name>
<feature type="compositionally biased region" description="Low complexity" evidence="1">
    <location>
        <begin position="298"/>
        <end position="310"/>
    </location>
</feature>
<protein>
    <submittedName>
        <fullName evidence="2">Uncharacterized protein</fullName>
    </submittedName>
</protein>
<dbReference type="GO" id="GO:0008494">
    <property type="term" value="F:translation activator activity"/>
    <property type="evidence" value="ECO:0007669"/>
    <property type="project" value="TreeGrafter"/>
</dbReference>
<feature type="region of interest" description="Disordered" evidence="1">
    <location>
        <begin position="248"/>
        <end position="491"/>
    </location>
</feature>
<keyword evidence="3" id="KW-1185">Reference proteome</keyword>
<comment type="caution">
    <text evidence="2">The sequence shown here is derived from an EMBL/GenBank/DDBJ whole genome shotgun (WGS) entry which is preliminary data.</text>
</comment>
<evidence type="ECO:0000313" key="3">
    <source>
        <dbReference type="Proteomes" id="UP001107558"/>
    </source>
</evidence>
<feature type="compositionally biased region" description="Polar residues" evidence="1">
    <location>
        <begin position="406"/>
        <end position="442"/>
    </location>
</feature>
<dbReference type="PANTHER" id="PTHR23254">
    <property type="entry name" value="EIF4G DOMAIN PROTEIN"/>
    <property type="match status" value="1"/>
</dbReference>
<feature type="compositionally biased region" description="Polar residues" evidence="1">
    <location>
        <begin position="348"/>
        <end position="369"/>
    </location>
</feature>
<evidence type="ECO:0000256" key="1">
    <source>
        <dbReference type="SAM" id="MobiDB-lite"/>
    </source>
</evidence>
<dbReference type="GO" id="GO:0005829">
    <property type="term" value="C:cytosol"/>
    <property type="evidence" value="ECO:0007669"/>
    <property type="project" value="TreeGrafter"/>
</dbReference>
<dbReference type="Gene3D" id="1.25.40.180">
    <property type="match status" value="1"/>
</dbReference>
<feature type="compositionally biased region" description="Basic and acidic residues" evidence="1">
    <location>
        <begin position="311"/>
        <end position="320"/>
    </location>
</feature>
<dbReference type="Proteomes" id="UP001107558">
    <property type="component" value="Chromosome 2"/>
</dbReference>
<proteinExistence type="predicted"/>
<gene>
    <name evidence="2" type="ORF">PVAND_007840</name>
</gene>
<sequence>MRHCSDRFEEICKLIKNYDSDDVIIQTMRLKEISKFFAKNVTDEKILSDLFDFLNTKALQDDDSFITKFVSVVSSRQLETFIINGKIVRHAMLEILQKNFQSADHFKRDDINKFYNSIKLLGEYFNRARISNGSPINIIGQSLLNLLNVELEKELKNLLHFKTDEFSEIILTQFALNGSLLKTRHKKEIELVLINVRKCLIEINSLSSKTKAFLIMTLDLYYANFNESQIENQLDKIYKSYLLENSNEAKTTTTSTVTNSTNKKSPPPPLRTSSQTSRNEAKVVVRTQSSSKLHQSYAPPLSRSLSSGRSAYDKKSEKNIPKSPLKTNPTPLSRPIQGRRSEPIARSVTPTSNNCQQQQQKFTSPTQKKISPRELKIRQSSKTSPKPENQSSSYSPKSLFKRQQHETPSTTTVQASINDENVLKQQNSNNGNTKSSRGTNSKVYFKEENVENLSWNGETSFEFDDPELATGDVSPKPNQYSSSFLNFLSNN</sequence>
<dbReference type="GO" id="GO:0006446">
    <property type="term" value="P:regulation of translational initiation"/>
    <property type="evidence" value="ECO:0007669"/>
    <property type="project" value="TreeGrafter"/>
</dbReference>
<feature type="compositionally biased region" description="Low complexity" evidence="1">
    <location>
        <begin position="248"/>
        <end position="264"/>
    </location>
</feature>
<dbReference type="OrthoDB" id="6484979at2759"/>
<feature type="compositionally biased region" description="Low complexity" evidence="1">
    <location>
        <begin position="481"/>
        <end position="491"/>
    </location>
</feature>
<feature type="compositionally biased region" description="Polar residues" evidence="1">
    <location>
        <begin position="378"/>
        <end position="396"/>
    </location>
</feature>
<reference evidence="2" key="1">
    <citation type="submission" date="2021-03" db="EMBL/GenBank/DDBJ databases">
        <title>Chromosome level genome of the anhydrobiotic midge Polypedilum vanderplanki.</title>
        <authorList>
            <person name="Yoshida Y."/>
            <person name="Kikawada T."/>
            <person name="Gusev O."/>
        </authorList>
    </citation>
    <scope>NUCLEOTIDE SEQUENCE</scope>
    <source>
        <strain evidence="2">NIAS01</strain>
        <tissue evidence="2">Whole body or cell culture</tissue>
    </source>
</reference>
<dbReference type="EMBL" id="JADBJN010000002">
    <property type="protein sequence ID" value="KAG5678145.1"/>
    <property type="molecule type" value="Genomic_DNA"/>
</dbReference>
<evidence type="ECO:0000313" key="2">
    <source>
        <dbReference type="EMBL" id="KAG5678145.1"/>
    </source>
</evidence>